<keyword evidence="4" id="KW-1185">Reference proteome</keyword>
<comment type="caution">
    <text evidence="3">The sequence shown here is derived from an EMBL/GenBank/DDBJ whole genome shotgun (WGS) entry which is preliminary data.</text>
</comment>
<keyword evidence="1" id="KW-0175">Coiled coil</keyword>
<feature type="region of interest" description="Disordered" evidence="2">
    <location>
        <begin position="364"/>
        <end position="388"/>
    </location>
</feature>
<evidence type="ECO:0000256" key="2">
    <source>
        <dbReference type="SAM" id="MobiDB-lite"/>
    </source>
</evidence>
<evidence type="ECO:0000313" key="3">
    <source>
        <dbReference type="EMBL" id="KAJ8724799.1"/>
    </source>
</evidence>
<name>A0AAD7YSF6_MYTSE</name>
<proteinExistence type="predicted"/>
<dbReference type="Proteomes" id="UP001231518">
    <property type="component" value="Chromosome 7"/>
</dbReference>
<protein>
    <recommendedName>
        <fullName evidence="5">Gag-like protein</fullName>
    </recommendedName>
</protein>
<organism evidence="3 4">
    <name type="scientific">Mythimna separata</name>
    <name type="common">Oriental armyworm</name>
    <name type="synonym">Pseudaletia separata</name>
    <dbReference type="NCBI Taxonomy" id="271217"/>
    <lineage>
        <taxon>Eukaryota</taxon>
        <taxon>Metazoa</taxon>
        <taxon>Ecdysozoa</taxon>
        <taxon>Arthropoda</taxon>
        <taxon>Hexapoda</taxon>
        <taxon>Insecta</taxon>
        <taxon>Pterygota</taxon>
        <taxon>Neoptera</taxon>
        <taxon>Endopterygota</taxon>
        <taxon>Lepidoptera</taxon>
        <taxon>Glossata</taxon>
        <taxon>Ditrysia</taxon>
        <taxon>Noctuoidea</taxon>
        <taxon>Noctuidae</taxon>
        <taxon>Noctuinae</taxon>
        <taxon>Hadenini</taxon>
        <taxon>Mythimna</taxon>
    </lineage>
</organism>
<reference evidence="3" key="1">
    <citation type="submission" date="2023-03" db="EMBL/GenBank/DDBJ databases">
        <title>Chromosome-level genomes of two armyworms, Mythimna separata and Mythimna loreyi, provide insights into the biosynthesis and reception of sex pheromones.</title>
        <authorList>
            <person name="Zhao H."/>
        </authorList>
    </citation>
    <scope>NUCLEOTIDE SEQUENCE</scope>
    <source>
        <strain evidence="3">BeijingLab</strain>
        <tissue evidence="3">Pupa</tissue>
    </source>
</reference>
<evidence type="ECO:0008006" key="5">
    <source>
        <dbReference type="Google" id="ProtNLM"/>
    </source>
</evidence>
<gene>
    <name evidence="3" type="ORF">PYW07_015757</name>
</gene>
<evidence type="ECO:0000256" key="1">
    <source>
        <dbReference type="SAM" id="Coils"/>
    </source>
</evidence>
<feature type="compositionally biased region" description="Basic and acidic residues" evidence="2">
    <location>
        <begin position="374"/>
        <end position="385"/>
    </location>
</feature>
<feature type="coiled-coil region" evidence="1">
    <location>
        <begin position="215"/>
        <end position="242"/>
    </location>
</feature>
<dbReference type="EMBL" id="JARGEI010000010">
    <property type="protein sequence ID" value="KAJ8724799.1"/>
    <property type="molecule type" value="Genomic_DNA"/>
</dbReference>
<accession>A0AAD7YSF6</accession>
<sequence>MVNLNFNSSDKDLNESGANVPSKFWGKRSRDAMQDVAGTVSLSSSEENFLAPKVPTGRRGRGRAKPSGALASVVARDDRGRYLKCPDSLMASGVSDSDGDMQVERSDTEHPISLISTKAELNAARREGRKAIVTEEVAEMARLARERRSKTAAATEGLTMAALNRQIMDGVDVIQKVATKSGNLKGTITRALKEAAESIKEAVQVLLDRTTSEETKKLQEENTRLQSRMEELQNEVAALKADFCQQREGSVPISSVPTRVSLEQDQLNKLASCVSDMMAARLESRIRHAEVRRPPLAADRQKLEEARSWPTLRAKKPTEGIKKVAEGAKKPTEVTKIAAGPSSHGTSHTDTQPAANINAWTTVVGRKKKKKDQKAKTTLEPKERAQGPSASLKVWRLSSRELARLPFLGTGYTLLRFQDLDTIPVLNERRYKRINTVAQALRTIAGIPLGPLALITSRRHGALRTSSLYKPRVSRCRSEAESVE</sequence>
<dbReference type="AlphaFoldDB" id="A0AAD7YSF6"/>
<feature type="region of interest" description="Disordered" evidence="2">
    <location>
        <begin position="1"/>
        <end position="20"/>
    </location>
</feature>
<evidence type="ECO:0000313" key="4">
    <source>
        <dbReference type="Proteomes" id="UP001231518"/>
    </source>
</evidence>